<dbReference type="eggNOG" id="arCOG02611">
    <property type="taxonomic scope" value="Archaea"/>
</dbReference>
<gene>
    <name evidence="1" type="ORF">RCIX791</name>
</gene>
<accession>Q0W632</accession>
<name>Q0W632_METAR</name>
<dbReference type="KEGG" id="rci:RCIX791"/>
<dbReference type="InterPro" id="IPR036390">
    <property type="entry name" value="WH_DNA-bd_sf"/>
</dbReference>
<organism evidence="1 2">
    <name type="scientific">Methanocella arvoryzae (strain DSM 22066 / NBRC 105507 / MRE50)</name>
    <dbReference type="NCBI Taxonomy" id="351160"/>
    <lineage>
        <taxon>Archaea</taxon>
        <taxon>Methanobacteriati</taxon>
        <taxon>Methanobacteriota</taxon>
        <taxon>Stenosarchaea group</taxon>
        <taxon>Methanomicrobia</taxon>
        <taxon>Methanocellales</taxon>
        <taxon>Methanocellaceae</taxon>
        <taxon>Methanocella</taxon>
    </lineage>
</organism>
<evidence type="ECO:0008006" key="3">
    <source>
        <dbReference type="Google" id="ProtNLM"/>
    </source>
</evidence>
<reference evidence="1 2" key="1">
    <citation type="journal article" date="2006" name="Science">
        <title>Genome of rice cluster I archaea -- the key methane producers in the rice rhizosphere.</title>
        <authorList>
            <person name="Erkel C."/>
            <person name="Kube M."/>
            <person name="Reinhardt R."/>
            <person name="Liesack W."/>
        </authorList>
    </citation>
    <scope>NUCLEOTIDE SEQUENCE [LARGE SCALE GENOMIC DNA]</scope>
    <source>
        <strain evidence="2">DSM 22066 / NBRC 105507 / MRE50</strain>
    </source>
</reference>
<proteinExistence type="predicted"/>
<sequence>MFKFIRDRLRKKDDGMDAAVRAAIASDKVCAILRLVVENPGISATTLADRSRLEPGVVRACLVRLAGLGLVEGDADGGYCVSEAAKPAVMEHLPLYYQCPGLKRA</sequence>
<dbReference type="Proteomes" id="UP000000663">
    <property type="component" value="Chromosome"/>
</dbReference>
<dbReference type="EMBL" id="AM114193">
    <property type="protein sequence ID" value="CAJ36161.1"/>
    <property type="molecule type" value="Genomic_DNA"/>
</dbReference>
<dbReference type="RefSeq" id="WP_012036350.1">
    <property type="nucleotide sequence ID" value="NC_009464.1"/>
</dbReference>
<dbReference type="InterPro" id="IPR036388">
    <property type="entry name" value="WH-like_DNA-bd_sf"/>
</dbReference>
<evidence type="ECO:0000313" key="1">
    <source>
        <dbReference type="EMBL" id="CAJ36161.1"/>
    </source>
</evidence>
<evidence type="ECO:0000313" key="2">
    <source>
        <dbReference type="Proteomes" id="UP000000663"/>
    </source>
</evidence>
<protein>
    <recommendedName>
        <fullName evidence="3">Transcription regulator (ArsR family)</fullName>
    </recommendedName>
</protein>
<dbReference type="SUPFAM" id="SSF46785">
    <property type="entry name" value="Winged helix' DNA-binding domain"/>
    <property type="match status" value="1"/>
</dbReference>
<dbReference type="Pfam" id="PF13412">
    <property type="entry name" value="HTH_24"/>
    <property type="match status" value="1"/>
</dbReference>
<dbReference type="AlphaFoldDB" id="Q0W632"/>
<dbReference type="GeneID" id="5144479"/>
<keyword evidence="2" id="KW-1185">Reference proteome</keyword>
<dbReference type="Gene3D" id="1.10.10.10">
    <property type="entry name" value="Winged helix-like DNA-binding domain superfamily/Winged helix DNA-binding domain"/>
    <property type="match status" value="1"/>
</dbReference>